<evidence type="ECO:0000313" key="2">
    <source>
        <dbReference type="Proteomes" id="UP000186922"/>
    </source>
</evidence>
<sequence>MFMFTADEWLILQGMTANQLATAATQPAVPSISPGAPAIQPSSLRVPQASSYHASAVTNSPSVRVDRIFTPDIPVYT</sequence>
<gene>
    <name evidence="1" type="primary">RvY_07587-1</name>
    <name evidence="1" type="synonym">RvY_07587.1</name>
    <name evidence="1" type="ORF">RvY_07587</name>
</gene>
<evidence type="ECO:0000313" key="1">
    <source>
        <dbReference type="EMBL" id="GAU96096.1"/>
    </source>
</evidence>
<dbReference type="EMBL" id="BDGG01000003">
    <property type="protein sequence ID" value="GAU96096.1"/>
    <property type="molecule type" value="Genomic_DNA"/>
</dbReference>
<name>A0A1D1V2Q2_RAMVA</name>
<comment type="caution">
    <text evidence="1">The sequence shown here is derived from an EMBL/GenBank/DDBJ whole genome shotgun (WGS) entry which is preliminary data.</text>
</comment>
<proteinExistence type="predicted"/>
<protein>
    <submittedName>
        <fullName evidence="1">Uncharacterized protein</fullName>
    </submittedName>
</protein>
<accession>A0A1D1V2Q2</accession>
<organism evidence="1 2">
    <name type="scientific">Ramazzottius varieornatus</name>
    <name type="common">Water bear</name>
    <name type="synonym">Tardigrade</name>
    <dbReference type="NCBI Taxonomy" id="947166"/>
    <lineage>
        <taxon>Eukaryota</taxon>
        <taxon>Metazoa</taxon>
        <taxon>Ecdysozoa</taxon>
        <taxon>Tardigrada</taxon>
        <taxon>Eutardigrada</taxon>
        <taxon>Parachela</taxon>
        <taxon>Hypsibioidea</taxon>
        <taxon>Ramazzottiidae</taxon>
        <taxon>Ramazzottius</taxon>
    </lineage>
</organism>
<dbReference type="AlphaFoldDB" id="A0A1D1V2Q2"/>
<keyword evidence="2" id="KW-1185">Reference proteome</keyword>
<reference evidence="1 2" key="1">
    <citation type="journal article" date="2016" name="Nat. Commun.">
        <title>Extremotolerant tardigrade genome and improved radiotolerance of human cultured cells by tardigrade-unique protein.</title>
        <authorList>
            <person name="Hashimoto T."/>
            <person name="Horikawa D.D."/>
            <person name="Saito Y."/>
            <person name="Kuwahara H."/>
            <person name="Kozuka-Hata H."/>
            <person name="Shin-I T."/>
            <person name="Minakuchi Y."/>
            <person name="Ohishi K."/>
            <person name="Motoyama A."/>
            <person name="Aizu T."/>
            <person name="Enomoto A."/>
            <person name="Kondo K."/>
            <person name="Tanaka S."/>
            <person name="Hara Y."/>
            <person name="Koshikawa S."/>
            <person name="Sagara H."/>
            <person name="Miura T."/>
            <person name="Yokobori S."/>
            <person name="Miyagawa K."/>
            <person name="Suzuki Y."/>
            <person name="Kubo T."/>
            <person name="Oyama M."/>
            <person name="Kohara Y."/>
            <person name="Fujiyama A."/>
            <person name="Arakawa K."/>
            <person name="Katayama T."/>
            <person name="Toyoda A."/>
            <person name="Kunieda T."/>
        </authorList>
    </citation>
    <scope>NUCLEOTIDE SEQUENCE [LARGE SCALE GENOMIC DNA]</scope>
    <source>
        <strain evidence="1 2">YOKOZUNA-1</strain>
    </source>
</reference>
<dbReference type="Proteomes" id="UP000186922">
    <property type="component" value="Unassembled WGS sequence"/>
</dbReference>